<organism evidence="1 2">
    <name type="scientific">Melia azedarach</name>
    <name type="common">Chinaberry tree</name>
    <dbReference type="NCBI Taxonomy" id="155640"/>
    <lineage>
        <taxon>Eukaryota</taxon>
        <taxon>Viridiplantae</taxon>
        <taxon>Streptophyta</taxon>
        <taxon>Embryophyta</taxon>
        <taxon>Tracheophyta</taxon>
        <taxon>Spermatophyta</taxon>
        <taxon>Magnoliopsida</taxon>
        <taxon>eudicotyledons</taxon>
        <taxon>Gunneridae</taxon>
        <taxon>Pentapetalae</taxon>
        <taxon>rosids</taxon>
        <taxon>malvids</taxon>
        <taxon>Sapindales</taxon>
        <taxon>Meliaceae</taxon>
        <taxon>Melia</taxon>
    </lineage>
</organism>
<dbReference type="EMBL" id="CM051401">
    <property type="protein sequence ID" value="KAJ4711897.1"/>
    <property type="molecule type" value="Genomic_DNA"/>
</dbReference>
<keyword evidence="2" id="KW-1185">Reference proteome</keyword>
<protein>
    <submittedName>
        <fullName evidence="1">F-box/LRR-repeat protein 13</fullName>
    </submittedName>
</protein>
<proteinExistence type="predicted"/>
<comment type="caution">
    <text evidence="1">The sequence shown here is derived from an EMBL/GenBank/DDBJ whole genome shotgun (WGS) entry which is preliminary data.</text>
</comment>
<gene>
    <name evidence="1" type="ORF">OWV82_014238</name>
</gene>
<evidence type="ECO:0000313" key="1">
    <source>
        <dbReference type="EMBL" id="KAJ4711897.1"/>
    </source>
</evidence>
<dbReference type="Proteomes" id="UP001164539">
    <property type="component" value="Chromosome 8"/>
</dbReference>
<name>A0ACC1XM00_MELAZ</name>
<evidence type="ECO:0000313" key="2">
    <source>
        <dbReference type="Proteomes" id="UP001164539"/>
    </source>
</evidence>
<reference evidence="1 2" key="1">
    <citation type="journal article" date="2023" name="Science">
        <title>Complex scaffold remodeling in plant triterpene biosynthesis.</title>
        <authorList>
            <person name="De La Pena R."/>
            <person name="Hodgson H."/>
            <person name="Liu J.C."/>
            <person name="Stephenson M.J."/>
            <person name="Martin A.C."/>
            <person name="Owen C."/>
            <person name="Harkess A."/>
            <person name="Leebens-Mack J."/>
            <person name="Jimenez L.E."/>
            <person name="Osbourn A."/>
            <person name="Sattely E.S."/>
        </authorList>
    </citation>
    <scope>NUCLEOTIDE SEQUENCE [LARGE SCALE GENOMIC DNA]</scope>
    <source>
        <strain evidence="2">cv. JPN11</strain>
        <tissue evidence="1">Leaf</tissue>
    </source>
</reference>
<accession>A0ACC1XM00</accession>
<sequence length="595" mass="65560">MVMEKEKGSELVSLCIEAACASRESVEKWRMQRRSLGRLPAHLADSLLRRLIRRRLLFPSLLEVFKYNVEAIDLRGENSVDAEWMAYLGAFRCLFSLNIADCHRVTSSALWALTGMTCLKELDLSRCLKVTDAGIKHLVSISTLEKLSLSETGVTENGIALLSSLKILSVLDLGGLPVTDLVLIALQVLTKLEYLDLWGSRISNSGVAVLQMFPRLSFLNLAWTSVTKMPNISSLECLNLSNCTINSMLEGNEDKAPLAKISLSGSTFMNEAEAFLYIETSFLSFLDVSNSSLKRFSFLSQMKALEHLNVSSSTMGDDTVEMVACIGANLRNLNLSDTRVSSAGVGILAGHLPNLEILSLSGTSIDDYAISYISTMPSLKVIDLSNTEIKGFIQQVGAETDFVLSLTALQSLSHLERLNLEQTQVRDATICPLSTFKELSHLSLRSASLTDLSLDHLSSLSKLTSLCVRDAVLTNSGLGSFKPPATLKLLDLHGGWLLTEDAILQFCKMHPQIEVMHELIIISPSDQIGSNRPSPSKICLRASLVNKKQDQIPISEYFLDQRLKYDREELLALQYSSLYVALPQDSDVQDVLGSR</sequence>